<evidence type="ECO:0000313" key="2">
    <source>
        <dbReference type="Proteomes" id="UP000327013"/>
    </source>
</evidence>
<keyword evidence="2" id="KW-1185">Reference proteome</keyword>
<reference evidence="1 2" key="1">
    <citation type="submission" date="2019-06" db="EMBL/GenBank/DDBJ databases">
        <title>A chromosomal-level reference genome of Carpinus fangiana (Coryloideae, Betulaceae).</title>
        <authorList>
            <person name="Yang X."/>
            <person name="Wang Z."/>
            <person name="Zhang L."/>
            <person name="Hao G."/>
            <person name="Liu J."/>
            <person name="Yang Y."/>
        </authorList>
    </citation>
    <scope>NUCLEOTIDE SEQUENCE [LARGE SCALE GENOMIC DNA]</scope>
    <source>
        <strain evidence="1">Cfa_2016G</strain>
        <tissue evidence="1">Leaf</tissue>
    </source>
</reference>
<sequence>MEAQPLSMEHHPNENNTTQVTFLDQGYCLLSMQTNAPLTESVKEVGGDHEMKEMMVEVQLNGDAGNFSLLEPANVGHSGGLYDKPLSCFGCGIGWFS</sequence>
<dbReference type="AlphaFoldDB" id="A0A5N6QRX6"/>
<dbReference type="EMBL" id="CM017322">
    <property type="protein sequence ID" value="KAE8009917.1"/>
    <property type="molecule type" value="Genomic_DNA"/>
</dbReference>
<dbReference type="OrthoDB" id="1922941at2759"/>
<proteinExistence type="predicted"/>
<protein>
    <submittedName>
        <fullName evidence="1">Uncharacterized protein</fullName>
    </submittedName>
</protein>
<name>A0A5N6QRX6_9ROSI</name>
<accession>A0A5N6QRX6</accession>
<dbReference type="Proteomes" id="UP000327013">
    <property type="component" value="Chromosome 2"/>
</dbReference>
<organism evidence="1 2">
    <name type="scientific">Carpinus fangiana</name>
    <dbReference type="NCBI Taxonomy" id="176857"/>
    <lineage>
        <taxon>Eukaryota</taxon>
        <taxon>Viridiplantae</taxon>
        <taxon>Streptophyta</taxon>
        <taxon>Embryophyta</taxon>
        <taxon>Tracheophyta</taxon>
        <taxon>Spermatophyta</taxon>
        <taxon>Magnoliopsida</taxon>
        <taxon>eudicotyledons</taxon>
        <taxon>Gunneridae</taxon>
        <taxon>Pentapetalae</taxon>
        <taxon>rosids</taxon>
        <taxon>fabids</taxon>
        <taxon>Fagales</taxon>
        <taxon>Betulaceae</taxon>
        <taxon>Carpinus</taxon>
    </lineage>
</organism>
<evidence type="ECO:0000313" key="1">
    <source>
        <dbReference type="EMBL" id="KAE8009917.1"/>
    </source>
</evidence>
<gene>
    <name evidence="1" type="ORF">FH972_006322</name>
</gene>